<dbReference type="WBParaSite" id="jg26702">
    <property type="protein sequence ID" value="jg26702"/>
    <property type="gene ID" value="jg26702"/>
</dbReference>
<evidence type="ECO:0000256" key="9">
    <source>
        <dbReference type="ARBA" id="ARBA00023136"/>
    </source>
</evidence>
<evidence type="ECO:0000256" key="8">
    <source>
        <dbReference type="ARBA" id="ARBA00022989"/>
    </source>
</evidence>
<keyword evidence="9" id="KW-0472">Membrane</keyword>
<evidence type="ECO:0000313" key="14">
    <source>
        <dbReference type="WBParaSite" id="jg26702"/>
    </source>
</evidence>
<comment type="similarity">
    <text evidence="3">Belongs to the sarcoglycan beta/delta/gamma/zeta family.</text>
</comment>
<dbReference type="InterPro" id="IPR039972">
    <property type="entry name" value="Sarcoglycan_gamma/delta/zeta"/>
</dbReference>
<keyword evidence="10" id="KW-1015">Disulfide bond</keyword>
<reference evidence="14" key="1">
    <citation type="submission" date="2022-11" db="UniProtKB">
        <authorList>
            <consortium name="WormBaseParasite"/>
        </authorList>
    </citation>
    <scope>IDENTIFICATION</scope>
</reference>
<accession>A0A915E4S5</accession>
<dbReference type="GO" id="GO:0042383">
    <property type="term" value="C:sarcolemma"/>
    <property type="evidence" value="ECO:0007669"/>
    <property type="project" value="UniProtKB-SubCell"/>
</dbReference>
<keyword evidence="13" id="KW-1185">Reference proteome</keyword>
<dbReference type="PANTHER" id="PTHR12939:SF10">
    <property type="entry name" value="EG:4F1.1 PROTEIN"/>
    <property type="match status" value="1"/>
</dbReference>
<evidence type="ECO:0000256" key="10">
    <source>
        <dbReference type="ARBA" id="ARBA00023157"/>
    </source>
</evidence>
<dbReference type="GO" id="GO:0016012">
    <property type="term" value="C:sarcoglycan complex"/>
    <property type="evidence" value="ECO:0007669"/>
    <property type="project" value="InterPro"/>
</dbReference>
<organism evidence="13 14">
    <name type="scientific">Ditylenchus dipsaci</name>
    <dbReference type="NCBI Taxonomy" id="166011"/>
    <lineage>
        <taxon>Eukaryota</taxon>
        <taxon>Metazoa</taxon>
        <taxon>Ecdysozoa</taxon>
        <taxon>Nematoda</taxon>
        <taxon>Chromadorea</taxon>
        <taxon>Rhabditida</taxon>
        <taxon>Tylenchina</taxon>
        <taxon>Tylenchomorpha</taxon>
        <taxon>Sphaerularioidea</taxon>
        <taxon>Anguinidae</taxon>
        <taxon>Anguininae</taxon>
        <taxon>Ditylenchus</taxon>
    </lineage>
</organism>
<dbReference type="InterPro" id="IPR006875">
    <property type="entry name" value="Sarcoglycan"/>
</dbReference>
<evidence type="ECO:0000256" key="4">
    <source>
        <dbReference type="ARBA" id="ARBA00022475"/>
    </source>
</evidence>
<evidence type="ECO:0000256" key="6">
    <source>
        <dbReference type="ARBA" id="ARBA00022692"/>
    </source>
</evidence>
<dbReference type="Proteomes" id="UP000887574">
    <property type="component" value="Unplaced"/>
</dbReference>
<keyword evidence="4" id="KW-1003">Cell membrane</keyword>
<proteinExistence type="inferred from homology"/>
<keyword evidence="12" id="KW-0206">Cytoskeleton</keyword>
<protein>
    <submittedName>
        <fullName evidence="14">Uncharacterized protein</fullName>
    </submittedName>
</protein>
<sequence>MGSRYGGPAGYDEDAVWSRGDGGYNMRKSPPPLIYSAHPSAHNHNPHHTSHTIVHSSIKPMPDSDIYKVGIYVINLALTVWIMTVLDFSMDGIGALKVEQDGIKVLGRSEFDNQSNSLAYPPRCGTRRCPSTLLRSNHQCHNFSGYSTASLNLNPDGKASAVCERFEVLDPVIRL</sequence>
<evidence type="ECO:0000313" key="13">
    <source>
        <dbReference type="Proteomes" id="UP000887574"/>
    </source>
</evidence>
<evidence type="ECO:0000256" key="11">
    <source>
        <dbReference type="ARBA" id="ARBA00023180"/>
    </source>
</evidence>
<keyword evidence="7" id="KW-0735">Signal-anchor</keyword>
<name>A0A915E4S5_9BILA</name>
<evidence type="ECO:0000256" key="7">
    <source>
        <dbReference type="ARBA" id="ARBA00022968"/>
    </source>
</evidence>
<dbReference type="Pfam" id="PF04790">
    <property type="entry name" value="Sarcoglycan_1"/>
    <property type="match status" value="1"/>
</dbReference>
<evidence type="ECO:0000256" key="12">
    <source>
        <dbReference type="ARBA" id="ARBA00023212"/>
    </source>
</evidence>
<keyword evidence="8" id="KW-1133">Transmembrane helix</keyword>
<evidence type="ECO:0000256" key="2">
    <source>
        <dbReference type="ARBA" id="ARBA00004274"/>
    </source>
</evidence>
<keyword evidence="6" id="KW-0812">Transmembrane</keyword>
<keyword evidence="5" id="KW-0963">Cytoplasm</keyword>
<dbReference type="GO" id="GO:0005856">
    <property type="term" value="C:cytoskeleton"/>
    <property type="evidence" value="ECO:0007669"/>
    <property type="project" value="UniProtKB-SubCell"/>
</dbReference>
<evidence type="ECO:0000256" key="5">
    <source>
        <dbReference type="ARBA" id="ARBA00022490"/>
    </source>
</evidence>
<dbReference type="AlphaFoldDB" id="A0A915E4S5"/>
<comment type="subcellular location">
    <subcellularLocation>
        <location evidence="2">Cell membrane</location>
        <location evidence="2">Sarcolemma</location>
        <topology evidence="2">Single-pass type II membrane protein</topology>
    </subcellularLocation>
    <subcellularLocation>
        <location evidence="1">Cytoplasm</location>
        <location evidence="1">Cytoskeleton</location>
    </subcellularLocation>
</comment>
<dbReference type="PANTHER" id="PTHR12939">
    <property type="entry name" value="SARCOGLYCAN"/>
    <property type="match status" value="1"/>
</dbReference>
<keyword evidence="11" id="KW-0325">Glycoprotein</keyword>
<evidence type="ECO:0000256" key="1">
    <source>
        <dbReference type="ARBA" id="ARBA00004245"/>
    </source>
</evidence>
<evidence type="ECO:0000256" key="3">
    <source>
        <dbReference type="ARBA" id="ARBA00007574"/>
    </source>
</evidence>